<evidence type="ECO:0000256" key="1">
    <source>
        <dbReference type="SAM" id="MobiDB-lite"/>
    </source>
</evidence>
<evidence type="ECO:0000313" key="2">
    <source>
        <dbReference type="EMBL" id="KAJ7347928.1"/>
    </source>
</evidence>
<gene>
    <name evidence="2" type="ORF">DFH08DRAFT_1001279</name>
</gene>
<dbReference type="AlphaFoldDB" id="A0AAD7ETA0"/>
<accession>A0AAD7ETA0</accession>
<proteinExistence type="predicted"/>
<protein>
    <submittedName>
        <fullName evidence="2">Uncharacterized protein</fullName>
    </submittedName>
</protein>
<name>A0AAD7ETA0_9AGAR</name>
<evidence type="ECO:0000313" key="3">
    <source>
        <dbReference type="Proteomes" id="UP001218218"/>
    </source>
</evidence>
<reference evidence="2" key="1">
    <citation type="submission" date="2023-03" db="EMBL/GenBank/DDBJ databases">
        <title>Massive genome expansion in bonnet fungi (Mycena s.s.) driven by repeated elements and novel gene families across ecological guilds.</title>
        <authorList>
            <consortium name="Lawrence Berkeley National Laboratory"/>
            <person name="Harder C.B."/>
            <person name="Miyauchi S."/>
            <person name="Viragh M."/>
            <person name="Kuo A."/>
            <person name="Thoen E."/>
            <person name="Andreopoulos B."/>
            <person name="Lu D."/>
            <person name="Skrede I."/>
            <person name="Drula E."/>
            <person name="Henrissat B."/>
            <person name="Morin E."/>
            <person name="Kohler A."/>
            <person name="Barry K."/>
            <person name="LaButti K."/>
            <person name="Morin E."/>
            <person name="Salamov A."/>
            <person name="Lipzen A."/>
            <person name="Mereny Z."/>
            <person name="Hegedus B."/>
            <person name="Baldrian P."/>
            <person name="Stursova M."/>
            <person name="Weitz H."/>
            <person name="Taylor A."/>
            <person name="Grigoriev I.V."/>
            <person name="Nagy L.G."/>
            <person name="Martin F."/>
            <person name="Kauserud H."/>
        </authorList>
    </citation>
    <scope>NUCLEOTIDE SEQUENCE</scope>
    <source>
        <strain evidence="2">CBHHK002</strain>
    </source>
</reference>
<comment type="caution">
    <text evidence="2">The sequence shown here is derived from an EMBL/GenBank/DDBJ whole genome shotgun (WGS) entry which is preliminary data.</text>
</comment>
<feature type="region of interest" description="Disordered" evidence="1">
    <location>
        <begin position="381"/>
        <end position="412"/>
    </location>
</feature>
<organism evidence="2 3">
    <name type="scientific">Mycena albidolilacea</name>
    <dbReference type="NCBI Taxonomy" id="1033008"/>
    <lineage>
        <taxon>Eukaryota</taxon>
        <taxon>Fungi</taxon>
        <taxon>Dikarya</taxon>
        <taxon>Basidiomycota</taxon>
        <taxon>Agaricomycotina</taxon>
        <taxon>Agaricomycetes</taxon>
        <taxon>Agaricomycetidae</taxon>
        <taxon>Agaricales</taxon>
        <taxon>Marasmiineae</taxon>
        <taxon>Mycenaceae</taxon>
        <taxon>Mycena</taxon>
    </lineage>
</organism>
<sequence>MSYNNYDNYGNYDHYDHHDNYGLPRGFVLPAPQQPAIPQQSQFLPNYYVPAAQRLVLHDAYLTQNNVHTTQTNAYRPQNDAYPAQINAHPAQNVDLAHDPGPAPVLRVPAPKPTRKQPGNGSKEPTELKYSARDLLDIVQTAIKVLFFTAKHGEKGKKLIEFGNAVRALGIKGSDAVLKARLLEVLTFHEDPAHAPPAIIKAIEGTTYEITLGAPLDLLAAQRREYADKTDAEKEKLLQKAAEDKRGGEAIRNASLNKSRRTAAALKAQENNDDDEVVLVEPSTPRPVVSHAPLTPAIPPLRALSPAGSWSPPRPVNLLHKCDSDDDSDLEIISHTLPLRESTTQHVVVKAEPVPPTLPPASTTKPVAGNHVKIETPMASIPSRKASSSKHIKAEDSDIENSPPTARKTKRVRRNTSFDMQTFLLEERKLRGEFETNLLDHVRQGNTEFRKVAENTQTFHRDFLGLLRGVFPEKD</sequence>
<dbReference type="EMBL" id="JARIHO010000018">
    <property type="protein sequence ID" value="KAJ7347928.1"/>
    <property type="molecule type" value="Genomic_DNA"/>
</dbReference>
<keyword evidence="3" id="KW-1185">Reference proteome</keyword>
<feature type="region of interest" description="Disordered" evidence="1">
    <location>
        <begin position="98"/>
        <end position="126"/>
    </location>
</feature>
<dbReference type="Proteomes" id="UP001218218">
    <property type="component" value="Unassembled WGS sequence"/>
</dbReference>